<dbReference type="InterPro" id="IPR011335">
    <property type="entry name" value="Restrct_endonuc-II-like"/>
</dbReference>
<dbReference type="Gene3D" id="3.40.960.10">
    <property type="entry name" value="VSR Endonuclease"/>
    <property type="match status" value="1"/>
</dbReference>
<protein>
    <submittedName>
        <fullName evidence="7">Very short patch repair endonuclease</fullName>
    </submittedName>
</protein>
<dbReference type="CDD" id="cd00221">
    <property type="entry name" value="Vsr"/>
    <property type="match status" value="1"/>
</dbReference>
<evidence type="ECO:0000256" key="1">
    <source>
        <dbReference type="ARBA" id="ARBA00022722"/>
    </source>
</evidence>
<sequence>MTKINFKTSPQISKNMKLQSHGKSKTEDFLAHTLWNEGIRYRRNYKALPGKPDIAITKYKIAIFVDGEFWHGFNWKEKKKRIKRNRSYWIPKIEKNKIRDQHNDILLKEIGWTPIHFWGNQVLKNTDYCVELIKYLIRSKKINGD</sequence>
<dbReference type="EMBL" id="JAKHLF010000005">
    <property type="protein sequence ID" value="MCZ3844758.1"/>
    <property type="molecule type" value="Genomic_DNA"/>
</dbReference>
<evidence type="ECO:0000256" key="5">
    <source>
        <dbReference type="ARBA" id="ARBA00023204"/>
    </source>
</evidence>
<comment type="similarity">
    <text evidence="6">Belongs to the Vsr family.</text>
</comment>
<keyword evidence="2 7" id="KW-0255">Endonuclease</keyword>
<name>A0AAP3GXG9_9LACO</name>
<gene>
    <name evidence="7" type="ORF">L2422_04390</name>
</gene>
<evidence type="ECO:0000256" key="2">
    <source>
        <dbReference type="ARBA" id="ARBA00022759"/>
    </source>
</evidence>
<keyword evidence="4" id="KW-0378">Hydrolase</keyword>
<comment type="caution">
    <text evidence="7">The sequence shown here is derived from an EMBL/GenBank/DDBJ whole genome shotgun (WGS) entry which is preliminary data.</text>
</comment>
<proteinExistence type="inferred from homology"/>
<dbReference type="GO" id="GO:0006298">
    <property type="term" value="P:mismatch repair"/>
    <property type="evidence" value="ECO:0007669"/>
    <property type="project" value="InterPro"/>
</dbReference>
<evidence type="ECO:0000256" key="4">
    <source>
        <dbReference type="ARBA" id="ARBA00022801"/>
    </source>
</evidence>
<evidence type="ECO:0000256" key="6">
    <source>
        <dbReference type="ARBA" id="ARBA00029466"/>
    </source>
</evidence>
<dbReference type="Proteomes" id="UP001213015">
    <property type="component" value="Unassembled WGS sequence"/>
</dbReference>
<keyword evidence="5" id="KW-0234">DNA repair</keyword>
<dbReference type="Pfam" id="PF03852">
    <property type="entry name" value="Vsr"/>
    <property type="match status" value="1"/>
</dbReference>
<evidence type="ECO:0000313" key="7">
    <source>
        <dbReference type="EMBL" id="MCZ3844758.1"/>
    </source>
</evidence>
<dbReference type="GO" id="GO:0016787">
    <property type="term" value="F:hydrolase activity"/>
    <property type="evidence" value="ECO:0007669"/>
    <property type="project" value="UniProtKB-KW"/>
</dbReference>
<evidence type="ECO:0000256" key="3">
    <source>
        <dbReference type="ARBA" id="ARBA00022763"/>
    </source>
</evidence>
<dbReference type="SUPFAM" id="SSF52980">
    <property type="entry name" value="Restriction endonuclease-like"/>
    <property type="match status" value="1"/>
</dbReference>
<dbReference type="GO" id="GO:0004519">
    <property type="term" value="F:endonuclease activity"/>
    <property type="evidence" value="ECO:0007669"/>
    <property type="project" value="UniProtKB-KW"/>
</dbReference>
<dbReference type="InterPro" id="IPR004603">
    <property type="entry name" value="DNA_mismatch_endonuc_vsr"/>
</dbReference>
<dbReference type="RefSeq" id="WP_053075742.1">
    <property type="nucleotide sequence ID" value="NZ_JAKEYK010000024.1"/>
</dbReference>
<organism evidence="7 8">
    <name type="scientific">Lactobacillus mulieris</name>
    <dbReference type="NCBI Taxonomy" id="2508708"/>
    <lineage>
        <taxon>Bacteria</taxon>
        <taxon>Bacillati</taxon>
        <taxon>Bacillota</taxon>
        <taxon>Bacilli</taxon>
        <taxon>Lactobacillales</taxon>
        <taxon>Lactobacillaceae</taxon>
        <taxon>Lactobacillus</taxon>
    </lineage>
</organism>
<dbReference type="NCBIfam" id="TIGR00632">
    <property type="entry name" value="vsr"/>
    <property type="match status" value="1"/>
</dbReference>
<evidence type="ECO:0000313" key="8">
    <source>
        <dbReference type="Proteomes" id="UP001213015"/>
    </source>
</evidence>
<reference evidence="7" key="1">
    <citation type="submission" date="2022-01" db="EMBL/GenBank/DDBJ databases">
        <title>VMRC isolate genome collection.</title>
        <authorList>
            <person name="France M."/>
            <person name="Rutt L."/>
            <person name="Humphrys M."/>
            <person name="Ravel J."/>
        </authorList>
    </citation>
    <scope>NUCLEOTIDE SEQUENCE</scope>
    <source>
        <strain evidence="7">C0127B5</strain>
    </source>
</reference>
<keyword evidence="1" id="KW-0540">Nuclease</keyword>
<dbReference type="AlphaFoldDB" id="A0AAP3GXG9"/>
<accession>A0AAP3GXG9</accession>
<keyword evidence="3" id="KW-0227">DNA damage</keyword>